<feature type="chain" id="PRO_5029650220" evidence="1">
    <location>
        <begin position="20"/>
        <end position="240"/>
    </location>
</feature>
<evidence type="ECO:0000256" key="1">
    <source>
        <dbReference type="SAM" id="SignalP"/>
    </source>
</evidence>
<proteinExistence type="predicted"/>
<name>A0A7J6NTS5_PEROL</name>
<reference evidence="2 3" key="1">
    <citation type="submission" date="2020-04" db="EMBL/GenBank/DDBJ databases">
        <title>Perkinsus olseni comparative genomics.</title>
        <authorList>
            <person name="Bogema D.R."/>
        </authorList>
    </citation>
    <scope>NUCLEOTIDE SEQUENCE [LARGE SCALE GENOMIC DNA]</scope>
    <source>
        <strain evidence="2">00978-12</strain>
    </source>
</reference>
<accession>A0A7J6NTS5</accession>
<protein>
    <submittedName>
        <fullName evidence="2">Uncharacterized protein</fullName>
    </submittedName>
</protein>
<comment type="caution">
    <text evidence="2">The sequence shown here is derived from an EMBL/GenBank/DDBJ whole genome shotgun (WGS) entry which is preliminary data.</text>
</comment>
<sequence length="240" mass="26149">MAHMLTSLISVLLFALTNAQLPGLYAPEPAPGFLLLIKVNEGRSVTVIYRCDVNSDTDLFAGPYLLSPASAPNEYSLVSGTVIEVADAVTLIRGNCPYVDIADDDLGILNFDGSTLRVTVQGNQKSLTRQYALPQYGYRTAELDIELKLFDGVHGTMIFVCGANKASRVTVGYDYNSHTSQYDVAETSARRNDETNFAKLSDSLRAVCGVTLSSKRLEKRGIFFPHDGRGGVQRPTYHAS</sequence>
<evidence type="ECO:0000313" key="2">
    <source>
        <dbReference type="EMBL" id="KAF4687322.1"/>
    </source>
</evidence>
<organism evidence="2 3">
    <name type="scientific">Perkinsus olseni</name>
    <name type="common">Perkinsus atlanticus</name>
    <dbReference type="NCBI Taxonomy" id="32597"/>
    <lineage>
        <taxon>Eukaryota</taxon>
        <taxon>Sar</taxon>
        <taxon>Alveolata</taxon>
        <taxon>Perkinsozoa</taxon>
        <taxon>Perkinsea</taxon>
        <taxon>Perkinsida</taxon>
        <taxon>Perkinsidae</taxon>
        <taxon>Perkinsus</taxon>
    </lineage>
</organism>
<dbReference type="AlphaFoldDB" id="A0A7J6NTS5"/>
<evidence type="ECO:0000313" key="3">
    <source>
        <dbReference type="Proteomes" id="UP000541610"/>
    </source>
</evidence>
<dbReference type="EMBL" id="JABANP010000190">
    <property type="protein sequence ID" value="KAF4687322.1"/>
    <property type="molecule type" value="Genomic_DNA"/>
</dbReference>
<feature type="signal peptide" evidence="1">
    <location>
        <begin position="1"/>
        <end position="19"/>
    </location>
</feature>
<keyword evidence="1" id="KW-0732">Signal</keyword>
<gene>
    <name evidence="2" type="ORF">FOZ60_004145</name>
</gene>
<dbReference type="Proteomes" id="UP000541610">
    <property type="component" value="Unassembled WGS sequence"/>
</dbReference>